<dbReference type="PANTHER" id="PTHR30268:SF0">
    <property type="entry name" value="L-RHAMNOSE ISOMERASE"/>
    <property type="match status" value="1"/>
</dbReference>
<dbReference type="RefSeq" id="WP_230868442.1">
    <property type="nucleotide sequence ID" value="NZ_CP046640.1"/>
</dbReference>
<keyword evidence="10" id="KW-1185">Reference proteome</keyword>
<keyword evidence="1 7" id="KW-0963">Cytoplasm</keyword>
<dbReference type="NCBIfam" id="TIGR01748">
    <property type="entry name" value="rhaA"/>
    <property type="match status" value="1"/>
</dbReference>
<feature type="binding site" evidence="7">
    <location>
        <position position="299"/>
    </location>
    <ligand>
        <name>Mn(2+)</name>
        <dbReference type="ChEBI" id="CHEBI:29035"/>
    </ligand>
</feature>
<evidence type="ECO:0000313" key="9">
    <source>
        <dbReference type="EMBL" id="QTL96730.1"/>
    </source>
</evidence>
<comment type="function">
    <text evidence="7">Catalyzes the interconversion of L-rhamnose and L-rhamnulose.</text>
</comment>
<comment type="similarity">
    <text evidence="6 7">Belongs to the rhamnose isomerase family.</text>
</comment>
<feature type="binding site" evidence="7">
    <location>
        <position position="297"/>
    </location>
    <ligand>
        <name>Mn(2+)</name>
        <dbReference type="ChEBI" id="CHEBI:29035"/>
    </ligand>
</feature>
<comment type="pathway">
    <text evidence="7">Carbohydrate degradation; L-rhamnose degradation; glycerone phosphate from L-rhamnose: step 1/3.</text>
</comment>
<dbReference type="Proteomes" id="UP000665020">
    <property type="component" value="Chromosome"/>
</dbReference>
<evidence type="ECO:0000256" key="7">
    <source>
        <dbReference type="HAMAP-Rule" id="MF_00541"/>
    </source>
</evidence>
<dbReference type="InterPro" id="IPR009308">
    <property type="entry name" value="Rhamnose_isomerase"/>
</dbReference>
<dbReference type="GO" id="GO:0030145">
    <property type="term" value="F:manganese ion binding"/>
    <property type="evidence" value="ECO:0007669"/>
    <property type="project" value="UniProtKB-UniRule"/>
</dbReference>
<sequence length="423" mass="48104">MYSDKKINQAFQWAKELYGRWGIDVEKVVQAMEGVAISMHCWQGDDVGGFEDPEGDLTGGIQATGNYPGKARSADELRQDLGQAFSLIPGKHRLNLHAIYLETGGKKVDRDEITPQHFSKWVDWAKEKGIGLDFNPTLFSHPKADDGFTLSHPDQGIRDFWIEHCKRSRKIGEYFGKELGTAAVTNIWLPDGYKDIPVDKFSPRERLKDSLDQILSENIDKEYNLDAVESKLFGIGSESYVVGSHEFYLGYSLKNDLLLCLDAGHFHPTEYISNKISACLLYLDELLLHVSRPVRWDSDHVVILDDELQAIAQQIVRPGFLDRVHIGLDFFDASINRIAAWVIGTRNMLKALLIAMLEPTATLKEYELNGDLTARLAILEELKAYPWQAVWNYYCAENNVPVGEDWFTEVRNYEKEVLSNRNS</sequence>
<dbReference type="KEGG" id="ifn:GM661_01440"/>
<comment type="subcellular location">
    <subcellularLocation>
        <location evidence="7">Cytoplasm</location>
    </subcellularLocation>
</comment>
<dbReference type="EC" id="5.3.1.14" evidence="7 8"/>
<dbReference type="AlphaFoldDB" id="A0A8A7K6D6"/>
<dbReference type="PANTHER" id="PTHR30268">
    <property type="entry name" value="L-RHAMNOSE ISOMERASE"/>
    <property type="match status" value="1"/>
</dbReference>
<keyword evidence="5 7" id="KW-0684">Rhamnose metabolism</keyword>
<gene>
    <name evidence="7" type="primary">rhaA</name>
    <name evidence="9" type="ORF">GM661_01440</name>
</gene>
<reference evidence="9" key="1">
    <citation type="submission" date="2019-12" db="EMBL/GenBank/DDBJ databases">
        <authorList>
            <person name="zhang j."/>
            <person name="sun C.M."/>
        </authorList>
    </citation>
    <scope>NUCLEOTIDE SEQUENCE</scope>
    <source>
        <strain evidence="9">NS-1</strain>
    </source>
</reference>
<evidence type="ECO:0000256" key="4">
    <source>
        <dbReference type="ARBA" id="ARBA00023235"/>
    </source>
</evidence>
<comment type="cofactor">
    <cofactor evidence="7">
        <name>Mn(2+)</name>
        <dbReference type="ChEBI" id="CHEBI:29035"/>
    </cofactor>
    <text evidence="7">Binds 1 Mn(2+) ion per subunit.</text>
</comment>
<dbReference type="HAMAP" id="MF_00541">
    <property type="entry name" value="RhaA"/>
    <property type="match status" value="1"/>
</dbReference>
<dbReference type="GO" id="GO:0008740">
    <property type="term" value="F:L-rhamnose isomerase activity"/>
    <property type="evidence" value="ECO:0007669"/>
    <property type="project" value="UniProtKB-UniRule"/>
</dbReference>
<name>A0A8A7K6D6_9FIRM</name>
<protein>
    <recommendedName>
        <fullName evidence="7 8">L-rhamnose isomerase</fullName>
        <ecNumber evidence="7 8">5.3.1.14</ecNumber>
    </recommendedName>
</protein>
<keyword evidence="4 7" id="KW-0413">Isomerase</keyword>
<dbReference type="GO" id="GO:0019301">
    <property type="term" value="P:rhamnose catabolic process"/>
    <property type="evidence" value="ECO:0007669"/>
    <property type="project" value="UniProtKB-UniRule"/>
</dbReference>
<comment type="catalytic activity">
    <reaction evidence="7">
        <text>L-rhamnopyranose = L-rhamnulose</text>
        <dbReference type="Rhea" id="RHEA:23160"/>
        <dbReference type="ChEBI" id="CHEBI:17897"/>
        <dbReference type="ChEBI" id="CHEBI:62346"/>
        <dbReference type="EC" id="5.3.1.14"/>
    </reaction>
</comment>
<dbReference type="NCBIfam" id="NF002203">
    <property type="entry name" value="PRK01076.1"/>
    <property type="match status" value="1"/>
</dbReference>
<dbReference type="InterPro" id="IPR036237">
    <property type="entry name" value="Xyl_isomerase-like_sf"/>
</dbReference>
<accession>A0A8A7K6D6</accession>
<dbReference type="UniPathway" id="UPA00541">
    <property type="reaction ID" value="UER00601"/>
</dbReference>
<dbReference type="GO" id="GO:0019324">
    <property type="term" value="P:L-lyxose metabolic process"/>
    <property type="evidence" value="ECO:0007669"/>
    <property type="project" value="TreeGrafter"/>
</dbReference>
<dbReference type="EMBL" id="CP046640">
    <property type="protein sequence ID" value="QTL96730.1"/>
    <property type="molecule type" value="Genomic_DNA"/>
</dbReference>
<keyword evidence="2 7" id="KW-0479">Metal-binding</keyword>
<evidence type="ECO:0000256" key="5">
    <source>
        <dbReference type="ARBA" id="ARBA00023308"/>
    </source>
</evidence>
<proteinExistence type="inferred from homology"/>
<dbReference type="Gene3D" id="3.20.20.150">
    <property type="entry name" value="Divalent-metal-dependent TIM barrel enzymes"/>
    <property type="match status" value="1"/>
</dbReference>
<dbReference type="SUPFAM" id="SSF51658">
    <property type="entry name" value="Xylose isomerase-like"/>
    <property type="match status" value="1"/>
</dbReference>
<evidence type="ECO:0000256" key="1">
    <source>
        <dbReference type="ARBA" id="ARBA00022490"/>
    </source>
</evidence>
<evidence type="ECO:0000256" key="3">
    <source>
        <dbReference type="ARBA" id="ARBA00023211"/>
    </source>
</evidence>
<evidence type="ECO:0000256" key="6">
    <source>
        <dbReference type="ARBA" id="ARBA00061402"/>
    </source>
</evidence>
<evidence type="ECO:0000256" key="8">
    <source>
        <dbReference type="NCBIfam" id="TIGR01748"/>
    </source>
</evidence>
<dbReference type="FunFam" id="3.20.20.150:FF:000006">
    <property type="entry name" value="L-rhamnose isomerase"/>
    <property type="match status" value="1"/>
</dbReference>
<keyword evidence="3 7" id="KW-0464">Manganese</keyword>
<organism evidence="9 10">
    <name type="scientific">Iocasia fonsfrigidae</name>
    <dbReference type="NCBI Taxonomy" id="2682810"/>
    <lineage>
        <taxon>Bacteria</taxon>
        <taxon>Bacillati</taxon>
        <taxon>Bacillota</taxon>
        <taxon>Clostridia</taxon>
        <taxon>Halanaerobiales</taxon>
        <taxon>Halanaerobiaceae</taxon>
        <taxon>Iocasia</taxon>
    </lineage>
</organism>
<dbReference type="Pfam" id="PF06134">
    <property type="entry name" value="RhaA"/>
    <property type="match status" value="1"/>
</dbReference>
<evidence type="ECO:0000313" key="10">
    <source>
        <dbReference type="Proteomes" id="UP000665020"/>
    </source>
</evidence>
<evidence type="ECO:0000256" key="2">
    <source>
        <dbReference type="ARBA" id="ARBA00022723"/>
    </source>
</evidence>
<dbReference type="GO" id="GO:0005737">
    <property type="term" value="C:cytoplasm"/>
    <property type="evidence" value="ECO:0007669"/>
    <property type="project" value="UniProtKB-SubCell"/>
</dbReference>
<dbReference type="InterPro" id="IPR050337">
    <property type="entry name" value="L-rhamnose_isomerase"/>
</dbReference>
<feature type="binding site" evidence="7">
    <location>
        <position position="265"/>
    </location>
    <ligand>
        <name>Mn(2+)</name>
        <dbReference type="ChEBI" id="CHEBI:29035"/>
    </ligand>
</feature>